<keyword evidence="4" id="KW-1185">Reference proteome</keyword>
<evidence type="ECO:0000313" key="3">
    <source>
        <dbReference type="EMBL" id="KAK0712453.1"/>
    </source>
</evidence>
<protein>
    <submittedName>
        <fullName evidence="3">Uncharacterized protein</fullName>
    </submittedName>
</protein>
<feature type="transmembrane region" description="Helical" evidence="2">
    <location>
        <begin position="369"/>
        <end position="390"/>
    </location>
</feature>
<feature type="region of interest" description="Disordered" evidence="1">
    <location>
        <begin position="134"/>
        <end position="201"/>
    </location>
</feature>
<dbReference type="EMBL" id="JAUIRO010000005">
    <property type="protein sequence ID" value="KAK0712453.1"/>
    <property type="molecule type" value="Genomic_DNA"/>
</dbReference>
<dbReference type="RefSeq" id="XP_060293776.1">
    <property type="nucleotide sequence ID" value="XM_060442185.1"/>
</dbReference>
<feature type="compositionally biased region" description="Low complexity" evidence="1">
    <location>
        <begin position="176"/>
        <end position="194"/>
    </location>
</feature>
<keyword evidence="2" id="KW-1133">Transmembrane helix</keyword>
<name>A0AA40AB90_9PEZI</name>
<evidence type="ECO:0000313" key="4">
    <source>
        <dbReference type="Proteomes" id="UP001172101"/>
    </source>
</evidence>
<reference evidence="3" key="1">
    <citation type="submission" date="2023-06" db="EMBL/GenBank/DDBJ databases">
        <title>Genome-scale phylogeny and comparative genomics of the fungal order Sordariales.</title>
        <authorList>
            <consortium name="Lawrence Berkeley National Laboratory"/>
            <person name="Hensen N."/>
            <person name="Bonometti L."/>
            <person name="Westerberg I."/>
            <person name="Brannstrom I.O."/>
            <person name="Guillou S."/>
            <person name="Cros-Aarteil S."/>
            <person name="Calhoun S."/>
            <person name="Haridas S."/>
            <person name="Kuo A."/>
            <person name="Mondo S."/>
            <person name="Pangilinan J."/>
            <person name="Riley R."/>
            <person name="LaButti K."/>
            <person name="Andreopoulos B."/>
            <person name="Lipzen A."/>
            <person name="Chen C."/>
            <person name="Yanf M."/>
            <person name="Daum C."/>
            <person name="Ng V."/>
            <person name="Clum A."/>
            <person name="Steindorff A."/>
            <person name="Ohm R."/>
            <person name="Martin F."/>
            <person name="Silar P."/>
            <person name="Natvig D."/>
            <person name="Lalanne C."/>
            <person name="Gautier V."/>
            <person name="Ament-velasquez S.L."/>
            <person name="Kruys A."/>
            <person name="Hutchinson M.I."/>
            <person name="Powell A.J."/>
            <person name="Barry K."/>
            <person name="Miller A.N."/>
            <person name="Grigoriev I.V."/>
            <person name="Debuchy R."/>
            <person name="Gladieux P."/>
            <person name="Thoren M.H."/>
            <person name="Johannesson H."/>
        </authorList>
    </citation>
    <scope>NUCLEOTIDE SEQUENCE</scope>
    <source>
        <strain evidence="3">SMH2392-1A</strain>
    </source>
</reference>
<keyword evidence="2" id="KW-0472">Membrane</keyword>
<dbReference type="Proteomes" id="UP001172101">
    <property type="component" value="Unassembled WGS sequence"/>
</dbReference>
<feature type="transmembrane region" description="Helical" evidence="2">
    <location>
        <begin position="337"/>
        <end position="357"/>
    </location>
</feature>
<evidence type="ECO:0000256" key="2">
    <source>
        <dbReference type="SAM" id="Phobius"/>
    </source>
</evidence>
<keyword evidence="2" id="KW-0812">Transmembrane</keyword>
<gene>
    <name evidence="3" type="ORF">B0T26DRAFT_714349</name>
</gene>
<evidence type="ECO:0000256" key="1">
    <source>
        <dbReference type="SAM" id="MobiDB-lite"/>
    </source>
</evidence>
<feature type="transmembrane region" description="Helical" evidence="2">
    <location>
        <begin position="305"/>
        <end position="331"/>
    </location>
</feature>
<feature type="compositionally biased region" description="Basic and acidic residues" evidence="1">
    <location>
        <begin position="149"/>
        <end position="175"/>
    </location>
</feature>
<accession>A0AA40AB90</accession>
<feature type="transmembrane region" description="Helical" evidence="2">
    <location>
        <begin position="441"/>
        <end position="462"/>
    </location>
</feature>
<dbReference type="AlphaFoldDB" id="A0AA40AB90"/>
<feature type="transmembrane region" description="Helical" evidence="2">
    <location>
        <begin position="474"/>
        <end position="492"/>
    </location>
</feature>
<comment type="caution">
    <text evidence="3">The sequence shown here is derived from an EMBL/GenBank/DDBJ whole genome shotgun (WGS) entry which is preliminary data.</text>
</comment>
<proteinExistence type="predicted"/>
<dbReference type="GeneID" id="85325455"/>
<feature type="transmembrane region" description="Helical" evidence="2">
    <location>
        <begin position="209"/>
        <end position="231"/>
    </location>
</feature>
<organism evidence="3 4">
    <name type="scientific">Lasiosphaeria miniovina</name>
    <dbReference type="NCBI Taxonomy" id="1954250"/>
    <lineage>
        <taxon>Eukaryota</taxon>
        <taxon>Fungi</taxon>
        <taxon>Dikarya</taxon>
        <taxon>Ascomycota</taxon>
        <taxon>Pezizomycotina</taxon>
        <taxon>Sordariomycetes</taxon>
        <taxon>Sordariomycetidae</taxon>
        <taxon>Sordariales</taxon>
        <taxon>Lasiosphaeriaceae</taxon>
        <taxon>Lasiosphaeria</taxon>
    </lineage>
</organism>
<sequence>MSDHAANQVAGHAAVHGASTAIVHHGTHHVADGVGIHLARMAGDRGAGTASDQALQETIYHSTHNVVERSIDTAGHWAIAEGTDKAVGELASAAVGIIESAVVIKRPRTIEGEDTEEESEKVAVAAVHVERVVETEGPKKAKTQGPKKAKTEGPKKAKTKVEEKAASAPRARVEKPPSASPSAPGQAATAQPPSDDISPPTAAWKSPEVLALFLPAILQSYTGGTFPAMLVLGGLASLSSKSRGRTLLEDIVLPFAVFQYAGAEHVWAASFCLAALQATGSRRIRRLVKAVFSTAWRWTKLAPKVMLYATAGSLAAYVLAIAFVSLLGIGFGGFPDAAVIGYIWILCAVFVGASSFLSRHRVPGFSKVVLYAAARLLALFVLVVAFAQLQHTATEYIWASCGLDVAVAVRWARSVGWRQILPSANAVVAVAWSWTELVVDTALYAAAGLIVAYGLGTVFGVLDASPKYDSLASYVLLLFLGLALGWLLPAAYEHIWTSGTVARVVGGGIGSRGFPRPQSQRRGAAFSSLSRFCFIWHLDYSLYSCCLSLLTRSARLALLYISTRQQVAMVTNHPNHGYRMTVATLVTRLKALQLHEKA</sequence>